<evidence type="ECO:0000313" key="3">
    <source>
        <dbReference type="EMBL" id="HGK64208.1"/>
    </source>
</evidence>
<dbReference type="Pfam" id="PF02113">
    <property type="entry name" value="Peptidase_S13"/>
    <property type="match status" value="1"/>
</dbReference>
<accession>A0A7V3ZW80</accession>
<dbReference type="GO" id="GO:0006508">
    <property type="term" value="P:proteolysis"/>
    <property type="evidence" value="ECO:0007669"/>
    <property type="project" value="InterPro"/>
</dbReference>
<dbReference type="PRINTS" id="PR00922">
    <property type="entry name" value="DADACBPTASE3"/>
</dbReference>
<evidence type="ECO:0000256" key="1">
    <source>
        <dbReference type="ARBA" id="ARBA00006096"/>
    </source>
</evidence>
<evidence type="ECO:0008006" key="4">
    <source>
        <dbReference type="Google" id="ProtNLM"/>
    </source>
</evidence>
<organism evidence="3">
    <name type="scientific">candidate division WOR-3 bacterium</name>
    <dbReference type="NCBI Taxonomy" id="2052148"/>
    <lineage>
        <taxon>Bacteria</taxon>
        <taxon>Bacteria division WOR-3</taxon>
    </lineage>
</organism>
<gene>
    <name evidence="3" type="ORF">ENU74_06450</name>
</gene>
<reference evidence="3" key="1">
    <citation type="journal article" date="2020" name="mSystems">
        <title>Genome- and Community-Level Interaction Insights into Carbon Utilization and Element Cycling Functions of Hydrothermarchaeota in Hydrothermal Sediment.</title>
        <authorList>
            <person name="Zhou Z."/>
            <person name="Liu Y."/>
            <person name="Xu W."/>
            <person name="Pan J."/>
            <person name="Luo Z.H."/>
            <person name="Li M."/>
        </authorList>
    </citation>
    <scope>NUCLEOTIDE SEQUENCE [LARGE SCALE GENOMIC DNA]</scope>
    <source>
        <strain evidence="3">SpSt-697</strain>
    </source>
</reference>
<evidence type="ECO:0000256" key="2">
    <source>
        <dbReference type="ARBA" id="ARBA00022801"/>
    </source>
</evidence>
<dbReference type="AlphaFoldDB" id="A0A7V3ZW80"/>
<protein>
    <recommendedName>
        <fullName evidence="4">D-alanyl-D-alanine carboxypeptidase/D-alanyl-D-alanine-endopeptidase</fullName>
    </recommendedName>
</protein>
<comment type="similarity">
    <text evidence="1">Belongs to the peptidase S13 family.</text>
</comment>
<dbReference type="PANTHER" id="PTHR30023:SF0">
    <property type="entry name" value="PENICILLIN-SENSITIVE CARBOXYPEPTIDASE A"/>
    <property type="match status" value="1"/>
</dbReference>
<name>A0A7V3ZW80_UNCW3</name>
<dbReference type="SUPFAM" id="SSF56601">
    <property type="entry name" value="beta-lactamase/transpeptidase-like"/>
    <property type="match status" value="1"/>
</dbReference>
<dbReference type="PANTHER" id="PTHR30023">
    <property type="entry name" value="D-ALANYL-D-ALANINE CARBOXYPEPTIDASE"/>
    <property type="match status" value="1"/>
</dbReference>
<dbReference type="EMBL" id="DTDR01000158">
    <property type="protein sequence ID" value="HGK64208.1"/>
    <property type="molecule type" value="Genomic_DNA"/>
</dbReference>
<dbReference type="GO" id="GO:0000270">
    <property type="term" value="P:peptidoglycan metabolic process"/>
    <property type="evidence" value="ECO:0007669"/>
    <property type="project" value="TreeGrafter"/>
</dbReference>
<keyword evidence="2" id="KW-0378">Hydrolase</keyword>
<proteinExistence type="inferred from homology"/>
<dbReference type="InterPro" id="IPR000667">
    <property type="entry name" value="Peptidase_S13"/>
</dbReference>
<dbReference type="InterPro" id="IPR012338">
    <property type="entry name" value="Beta-lactam/transpept-like"/>
</dbReference>
<dbReference type="Gene3D" id="3.40.710.10">
    <property type="entry name" value="DD-peptidase/beta-lactamase superfamily"/>
    <property type="match status" value="1"/>
</dbReference>
<dbReference type="GO" id="GO:0004185">
    <property type="term" value="F:serine-type carboxypeptidase activity"/>
    <property type="evidence" value="ECO:0007669"/>
    <property type="project" value="InterPro"/>
</dbReference>
<sequence>MVKNFPIPLNKISIVIYSFDEGKTIFAHNENKPLIPASNMKLIISAYLIENWSKSFLKGYPKNKVLTEMNSKSNNKLANNLFCFIGQSQKKSSSEVLLAFLKDKGIPTKGIRIFDGAGLSKKNKLTTLAITKLLIYLYNSPYQKEFLRSLAVAGKRGTLKKRLINYKKKIYAKTGYLKNVRAFSGYYFKNDKKYCFSIIINYPVRKEHYWRFLNQLFSYL</sequence>
<comment type="caution">
    <text evidence="3">The sequence shown here is derived from an EMBL/GenBank/DDBJ whole genome shotgun (WGS) entry which is preliminary data.</text>
</comment>